<evidence type="ECO:0000313" key="2">
    <source>
        <dbReference type="EMBL" id="CUP57046.1"/>
    </source>
</evidence>
<dbReference type="RefSeq" id="WP_081027342.1">
    <property type="nucleotide sequence ID" value="NZ_CYZF01000016.1"/>
</dbReference>
<accession>A0A174PB39</accession>
<evidence type="ECO:0000313" key="3">
    <source>
        <dbReference type="Proteomes" id="UP000095419"/>
    </source>
</evidence>
<dbReference type="Gene3D" id="3.40.50.300">
    <property type="entry name" value="P-loop containing nucleotide triphosphate hydrolases"/>
    <property type="match status" value="1"/>
</dbReference>
<dbReference type="AlphaFoldDB" id="A0A174PB39"/>
<dbReference type="InterPro" id="IPR011704">
    <property type="entry name" value="ATPase_dyneun-rel_AAA"/>
</dbReference>
<proteinExistence type="predicted"/>
<reference evidence="2 3" key="1">
    <citation type="submission" date="2015-09" db="EMBL/GenBank/DDBJ databases">
        <authorList>
            <consortium name="Pathogen Informatics"/>
        </authorList>
    </citation>
    <scope>NUCLEOTIDE SEQUENCE [LARGE SCALE GENOMIC DNA]</scope>
    <source>
        <strain evidence="2 3">2789STDY5608791</strain>
    </source>
</reference>
<dbReference type="Proteomes" id="UP000095419">
    <property type="component" value="Unassembled WGS sequence"/>
</dbReference>
<protein>
    <submittedName>
        <fullName evidence="2">Restriction enzyme-like protein</fullName>
    </submittedName>
</protein>
<organism evidence="2 3">
    <name type="scientific">Bacteroides uniformis</name>
    <dbReference type="NCBI Taxonomy" id="820"/>
    <lineage>
        <taxon>Bacteria</taxon>
        <taxon>Pseudomonadati</taxon>
        <taxon>Bacteroidota</taxon>
        <taxon>Bacteroidia</taxon>
        <taxon>Bacteroidales</taxon>
        <taxon>Bacteroidaceae</taxon>
        <taxon>Bacteroides</taxon>
    </lineage>
</organism>
<dbReference type="GO" id="GO:0005524">
    <property type="term" value="F:ATP binding"/>
    <property type="evidence" value="ECO:0007669"/>
    <property type="project" value="InterPro"/>
</dbReference>
<dbReference type="SUPFAM" id="SSF52540">
    <property type="entry name" value="P-loop containing nucleoside triphosphate hydrolases"/>
    <property type="match status" value="1"/>
</dbReference>
<dbReference type="InterPro" id="IPR027417">
    <property type="entry name" value="P-loop_NTPase"/>
</dbReference>
<sequence>MDKVIKQIHSQDAGFKLSPKKSGETSLNLSNVILNFLVDKPLSRGDEISVSFNLYKEDFLRCLSYIVMHLPLYRSSSQESMKITFSTGMFASLYNPIEEFFGASEIQRYDVNLLYRLDGRIYLNGLKKGTFSLRNYLVENNTTLSFLKDEKGEYSLRMEMGDLENVVLETDVLPLSSIIAQFRPYITAIKSKPFILLAGISGTGKSRIVRQLAYATGGENPDEVKKPYNYEMIQVRPNWHDSTELLGYETRISGETEYVLTDFLRFLAKAWYFEETPFFLCLDEMNLAPVEQYFAEYLSVLETRKLNNGRIISDSLLPPLNNYGKKGNTWVGDIMMNDLFGKDWKINGKSVEKNKEREARLREQFRTEGIALPPNLIVMGTVNMDETTFSFSRKVLDRAMTIEMNKVDFSGGLTKKDCRVAPIASEIILPNAVEAMDVYEANQIICDHVISYLTEINGTLEGTPFKVAYRTRNEFILYVLANLQYEGNNVCYRMIRALDEMTLMKVLSRIEGDKNKLMNLKQTGCVLDDLATQIKQSLEKVYQDFDASDNEKSIYNDWDKESVSLCKLKEMKRKLDNTYYCTFWS</sequence>
<dbReference type="GO" id="GO:0016887">
    <property type="term" value="F:ATP hydrolysis activity"/>
    <property type="evidence" value="ECO:0007669"/>
    <property type="project" value="InterPro"/>
</dbReference>
<evidence type="ECO:0000259" key="1">
    <source>
        <dbReference type="Pfam" id="PF07728"/>
    </source>
</evidence>
<dbReference type="Pfam" id="PF07728">
    <property type="entry name" value="AAA_5"/>
    <property type="match status" value="1"/>
</dbReference>
<gene>
    <name evidence="2" type="ORF">ERS417307_03965</name>
</gene>
<feature type="domain" description="ATPase dynein-related AAA" evidence="1">
    <location>
        <begin position="195"/>
        <end position="307"/>
    </location>
</feature>
<dbReference type="EMBL" id="CYZF01000016">
    <property type="protein sequence ID" value="CUP57046.1"/>
    <property type="molecule type" value="Genomic_DNA"/>
</dbReference>
<name>A0A174PB39_BACUN</name>